<accession>A0A8S5UUK8</accession>
<dbReference type="Gene3D" id="1.10.10.10">
    <property type="entry name" value="Winged helix-like DNA-binding domain superfamily/Winged helix DNA-binding domain"/>
    <property type="match status" value="1"/>
</dbReference>
<feature type="domain" description="HNH nuclease" evidence="1">
    <location>
        <begin position="67"/>
        <end position="115"/>
    </location>
</feature>
<dbReference type="Gene3D" id="3.90.75.20">
    <property type="match status" value="1"/>
</dbReference>
<dbReference type="InterPro" id="IPR044925">
    <property type="entry name" value="His-Me_finger_sf"/>
</dbReference>
<evidence type="ECO:0000313" key="2">
    <source>
        <dbReference type="EMBL" id="DAF98131.1"/>
    </source>
</evidence>
<dbReference type="SUPFAM" id="SSF54060">
    <property type="entry name" value="His-Me finger endonucleases"/>
    <property type="match status" value="1"/>
</dbReference>
<dbReference type="Pfam" id="PF07463">
    <property type="entry name" value="NUMOD4"/>
    <property type="match status" value="1"/>
</dbReference>
<name>A0A8S5UUK8_9CAUD</name>
<dbReference type="InterPro" id="IPR036388">
    <property type="entry name" value="WH-like_DNA-bd_sf"/>
</dbReference>
<protein>
    <submittedName>
        <fullName evidence="2">Homing endonuclease</fullName>
    </submittedName>
</protein>
<evidence type="ECO:0000259" key="1">
    <source>
        <dbReference type="SMART" id="SM00507"/>
    </source>
</evidence>
<reference evidence="2" key="1">
    <citation type="journal article" date="2021" name="Proc. Natl. Acad. Sci. U.S.A.">
        <title>A Catalog of Tens of Thousands of Viruses from Human Metagenomes Reveals Hidden Associations with Chronic Diseases.</title>
        <authorList>
            <person name="Tisza M.J."/>
            <person name="Buck C.B."/>
        </authorList>
    </citation>
    <scope>NUCLEOTIDE SEQUENCE</scope>
    <source>
        <strain evidence="2">CtP6q2</strain>
    </source>
</reference>
<keyword evidence="2" id="KW-0540">Nuclease</keyword>
<dbReference type="EMBL" id="BK016143">
    <property type="protein sequence ID" value="DAF98131.1"/>
    <property type="molecule type" value="Genomic_DNA"/>
</dbReference>
<keyword evidence="2" id="KW-0255">Endonuclease</keyword>
<dbReference type="Pfam" id="PF07453">
    <property type="entry name" value="NUMOD1"/>
    <property type="match status" value="1"/>
</dbReference>
<dbReference type="SMART" id="SM00507">
    <property type="entry name" value="HNHc"/>
    <property type="match status" value="1"/>
</dbReference>
<dbReference type="InterPro" id="IPR010902">
    <property type="entry name" value="NUMOD4"/>
</dbReference>
<dbReference type="SUPFAM" id="SSF64496">
    <property type="entry name" value="DNA-binding domain of intron-encoded endonucleases"/>
    <property type="match status" value="1"/>
</dbReference>
<dbReference type="SMART" id="SM00497">
    <property type="entry name" value="IENR1"/>
    <property type="match status" value="1"/>
</dbReference>
<sequence length="205" mass="23950">MKEIWKDIKEYEGIYQVSNQGRIKSLERIVANNKKGKIYYRKVKECILTPSPLSDGYLVVSLHKDLKMKNFKIHRLVALSFLENPNGYLQVDHINTIKSDNRVENLRWCTSKQNHNNGLTLINHKRATLDKIQRFKGKYIERLSKPVRQYDLNLNLIREFSSISEAAKTFNISSTTIQRNCKGKQRTAGNYIWKYAYSTQSETSS</sequence>
<proteinExistence type="predicted"/>
<dbReference type="InterPro" id="IPR003615">
    <property type="entry name" value="HNH_nuc"/>
</dbReference>
<keyword evidence="2" id="KW-0378">Hydrolase</keyword>
<organism evidence="2">
    <name type="scientific">Myoviridae sp. ctP6q2</name>
    <dbReference type="NCBI Taxonomy" id="2825096"/>
    <lineage>
        <taxon>Viruses</taxon>
        <taxon>Duplodnaviria</taxon>
        <taxon>Heunggongvirae</taxon>
        <taxon>Uroviricota</taxon>
        <taxon>Caudoviricetes</taxon>
    </lineage>
</organism>
<dbReference type="InterPro" id="IPR003647">
    <property type="entry name" value="Intron_nuc_1_rpt"/>
</dbReference>
<dbReference type="GO" id="GO:0016788">
    <property type="term" value="F:hydrolase activity, acting on ester bonds"/>
    <property type="evidence" value="ECO:0007669"/>
    <property type="project" value="InterPro"/>
</dbReference>
<dbReference type="Pfam" id="PF13392">
    <property type="entry name" value="HNH_3"/>
    <property type="match status" value="1"/>
</dbReference>
<dbReference type="GO" id="GO:0004519">
    <property type="term" value="F:endonuclease activity"/>
    <property type="evidence" value="ECO:0007669"/>
    <property type="project" value="UniProtKB-KW"/>
</dbReference>
<dbReference type="InterPro" id="IPR010896">
    <property type="entry name" value="NUMOD1"/>
</dbReference>